<reference evidence="2" key="2">
    <citation type="submission" date="2020-09" db="EMBL/GenBank/DDBJ databases">
        <authorList>
            <person name="Sun Q."/>
            <person name="Zhou Y."/>
        </authorList>
    </citation>
    <scope>NUCLEOTIDE SEQUENCE</scope>
    <source>
        <strain evidence="2">CGMCC 4.7138</strain>
    </source>
</reference>
<gene>
    <name evidence="2" type="ORF">GCM10011574_04180</name>
</gene>
<accession>A0A8H9LB48</accession>
<proteinExistence type="predicted"/>
<organism evidence="2 3">
    <name type="scientific">Microbispora bryophytorum</name>
    <dbReference type="NCBI Taxonomy" id="1460882"/>
    <lineage>
        <taxon>Bacteria</taxon>
        <taxon>Bacillati</taxon>
        <taxon>Actinomycetota</taxon>
        <taxon>Actinomycetes</taxon>
        <taxon>Streptosporangiales</taxon>
        <taxon>Streptosporangiaceae</taxon>
        <taxon>Microbispora</taxon>
    </lineage>
</organism>
<evidence type="ECO:0000313" key="3">
    <source>
        <dbReference type="Proteomes" id="UP000653480"/>
    </source>
</evidence>
<feature type="region of interest" description="Disordered" evidence="1">
    <location>
        <begin position="1"/>
        <end position="27"/>
    </location>
</feature>
<dbReference type="Proteomes" id="UP000653480">
    <property type="component" value="Unassembled WGS sequence"/>
</dbReference>
<reference evidence="2" key="1">
    <citation type="journal article" date="2014" name="Int. J. Syst. Evol. Microbiol.">
        <title>Complete genome sequence of Corynebacterium casei LMG S-19264T (=DSM 44701T), isolated from a smear-ripened cheese.</title>
        <authorList>
            <consortium name="US DOE Joint Genome Institute (JGI-PGF)"/>
            <person name="Walter F."/>
            <person name="Albersmeier A."/>
            <person name="Kalinowski J."/>
            <person name="Ruckert C."/>
        </authorList>
    </citation>
    <scope>NUCLEOTIDE SEQUENCE</scope>
    <source>
        <strain evidence="2">CGMCC 4.7138</strain>
    </source>
</reference>
<sequence length="272" mass="29619">MSNGVPGKCVPSNVPGEKLTPEDMPRVTPDDWAEIQRLARGYCRTVDATRSRKRMDGSATIVKQGHAPYGTDDVSDDVTQDAVLLFAQRLRDVLASCAPTPDSGPTRDTQAWVYVRRDGGELTITRTTLQRWAVRDAAARNGYRIDVPADEIDATPGAQLMRGVPRTETVTGAAVAFCVSQHSAEMFRQAFGDGRDFPTIGRMIDVGSNAEDLGRAGIFSSVAQARYGGAYGSRRAVIRVREAARAEWRELSERLDDVRSTMVHGGICSAED</sequence>
<keyword evidence="3" id="KW-1185">Reference proteome</keyword>
<dbReference type="EMBL" id="BMMN01000001">
    <property type="protein sequence ID" value="GGN99003.1"/>
    <property type="molecule type" value="Genomic_DNA"/>
</dbReference>
<dbReference type="AlphaFoldDB" id="A0A8H9LB48"/>
<dbReference type="OrthoDB" id="3211355at2"/>
<protein>
    <submittedName>
        <fullName evidence="2">Uncharacterized protein</fullName>
    </submittedName>
</protein>
<name>A0A8H9LB48_9ACTN</name>
<evidence type="ECO:0000313" key="2">
    <source>
        <dbReference type="EMBL" id="GGN99003.1"/>
    </source>
</evidence>
<comment type="caution">
    <text evidence="2">The sequence shown here is derived from an EMBL/GenBank/DDBJ whole genome shotgun (WGS) entry which is preliminary data.</text>
</comment>
<evidence type="ECO:0000256" key="1">
    <source>
        <dbReference type="SAM" id="MobiDB-lite"/>
    </source>
</evidence>
<dbReference type="RefSeq" id="WP_142567687.1">
    <property type="nucleotide sequence ID" value="NZ_BMMN01000001.1"/>
</dbReference>